<keyword evidence="3" id="KW-0560">Oxidoreductase</keyword>
<dbReference type="InterPro" id="IPR005475">
    <property type="entry name" value="Transketolase-like_Pyr-bd"/>
</dbReference>
<evidence type="ECO:0000256" key="1">
    <source>
        <dbReference type="ARBA" id="ARBA00001964"/>
    </source>
</evidence>
<organism evidence="9 10">
    <name type="scientific">Prototheca wickerhamii</name>
    <dbReference type="NCBI Taxonomy" id="3111"/>
    <lineage>
        <taxon>Eukaryota</taxon>
        <taxon>Viridiplantae</taxon>
        <taxon>Chlorophyta</taxon>
        <taxon>core chlorophytes</taxon>
        <taxon>Trebouxiophyceae</taxon>
        <taxon>Chlorellales</taxon>
        <taxon>Chlorellaceae</taxon>
        <taxon>Prototheca</taxon>
    </lineage>
</organism>
<dbReference type="AlphaFoldDB" id="A0AAD9MNA0"/>
<proteinExistence type="predicted"/>
<comment type="caution">
    <text evidence="9">The sequence shown here is derived from an EMBL/GenBank/DDBJ whole genome shotgun (WGS) entry which is preliminary data.</text>
</comment>
<dbReference type="CDD" id="cd07036">
    <property type="entry name" value="TPP_PYR_E1-PDHc-beta_like"/>
    <property type="match status" value="1"/>
</dbReference>
<reference evidence="9" key="1">
    <citation type="submission" date="2021-01" db="EMBL/GenBank/DDBJ databases">
        <authorList>
            <person name="Eckstrom K.M.E."/>
        </authorList>
    </citation>
    <scope>NUCLEOTIDE SEQUENCE</scope>
    <source>
        <strain evidence="9">UVCC 0001</strain>
    </source>
</reference>
<feature type="region of interest" description="Disordered" evidence="7">
    <location>
        <begin position="1"/>
        <end position="20"/>
    </location>
</feature>
<dbReference type="InterPro" id="IPR009014">
    <property type="entry name" value="Transketo_C/PFOR_II"/>
</dbReference>
<dbReference type="GO" id="GO:0004739">
    <property type="term" value="F:pyruvate dehydrogenase (acetyl-transferring) activity"/>
    <property type="evidence" value="ECO:0007669"/>
    <property type="project" value="UniProtKB-EC"/>
</dbReference>
<evidence type="ECO:0000313" key="10">
    <source>
        <dbReference type="Proteomes" id="UP001255856"/>
    </source>
</evidence>
<dbReference type="PANTHER" id="PTHR43257">
    <property type="entry name" value="PYRUVATE DEHYDROGENASE E1 COMPONENT BETA SUBUNIT"/>
    <property type="match status" value="1"/>
</dbReference>
<name>A0AAD9MNA0_PROWI</name>
<evidence type="ECO:0000313" key="9">
    <source>
        <dbReference type="EMBL" id="KAK2078301.1"/>
    </source>
</evidence>
<dbReference type="InterPro" id="IPR033248">
    <property type="entry name" value="Transketolase_C"/>
</dbReference>
<feature type="domain" description="Transketolase-like pyrimidine-binding" evidence="8">
    <location>
        <begin position="51"/>
        <end position="226"/>
    </location>
</feature>
<dbReference type="EMBL" id="JASFZW010000005">
    <property type="protein sequence ID" value="KAK2078301.1"/>
    <property type="molecule type" value="Genomic_DNA"/>
</dbReference>
<protein>
    <recommendedName>
        <fullName evidence="2">pyruvate dehydrogenase (acetyl-transferring)</fullName>
        <ecNumber evidence="2">1.2.4.1</ecNumber>
    </recommendedName>
</protein>
<dbReference type="FunFam" id="3.40.50.970:FF:000001">
    <property type="entry name" value="Pyruvate dehydrogenase E1 beta subunit"/>
    <property type="match status" value="1"/>
</dbReference>
<comment type="cofactor">
    <cofactor evidence="1">
        <name>thiamine diphosphate</name>
        <dbReference type="ChEBI" id="CHEBI:58937"/>
    </cofactor>
</comment>
<accession>A0AAD9MNA0</accession>
<keyword evidence="4" id="KW-0786">Thiamine pyrophosphate</keyword>
<evidence type="ECO:0000256" key="4">
    <source>
        <dbReference type="ARBA" id="ARBA00023052"/>
    </source>
</evidence>
<sequence length="380" mass="41612">MQSALKTVTNPVSGVSPRPAPAGSWVPGVHVARRQVFRGGPLRAKSAKKEMMMWEALREGLDEEMERDPKVCLIGEDVGHYGGSYKVSYGLHKKYGDMRLLDTPICENGFLGMGVGAAMTGLRPVVEGMNMGFLLLAFNQISNNCGMLHYTSGGQYKVPMVVRGPGGVGRQLGAEHSQRLESYFQSIPGVQLVAVSTPKNAKALFKAAIRSDNPIIFFEHVLLYNIKGEVEGPDHVQSLERAEVVRPGADVTILCYSRMRYVAMQAVQQLEREGYDPEVIDLISLKPFDMETITRSVRKTRRVIIVEECMKTGGIGASLSAVIHESLFDDLDHEVIRLSSQDVPTAYAYELEAATIVQPEKVIAAVKKVVGSPSKALSYA</sequence>
<dbReference type="NCBIfam" id="NF006667">
    <property type="entry name" value="PRK09212.1"/>
    <property type="match status" value="1"/>
</dbReference>
<dbReference type="FunFam" id="3.40.50.920:FF:000001">
    <property type="entry name" value="Pyruvate dehydrogenase E1 beta subunit"/>
    <property type="match status" value="1"/>
</dbReference>
<dbReference type="SMART" id="SM00861">
    <property type="entry name" value="Transket_pyr"/>
    <property type="match status" value="1"/>
</dbReference>
<dbReference type="Proteomes" id="UP001255856">
    <property type="component" value="Unassembled WGS sequence"/>
</dbReference>
<evidence type="ECO:0000256" key="3">
    <source>
        <dbReference type="ARBA" id="ARBA00023002"/>
    </source>
</evidence>
<dbReference type="SUPFAM" id="SSF52518">
    <property type="entry name" value="Thiamin diphosphate-binding fold (THDP-binding)"/>
    <property type="match status" value="1"/>
</dbReference>
<dbReference type="Pfam" id="PF02779">
    <property type="entry name" value="Transket_pyr"/>
    <property type="match status" value="1"/>
</dbReference>
<evidence type="ECO:0000256" key="6">
    <source>
        <dbReference type="ARBA" id="ARBA00051231"/>
    </source>
</evidence>
<dbReference type="Pfam" id="PF02780">
    <property type="entry name" value="Transketolase_C"/>
    <property type="match status" value="1"/>
</dbReference>
<dbReference type="Gene3D" id="3.40.50.920">
    <property type="match status" value="1"/>
</dbReference>
<dbReference type="PANTHER" id="PTHR43257:SF2">
    <property type="entry name" value="PYRUVATE DEHYDROGENASE E1 COMPONENT SUBUNIT BETA"/>
    <property type="match status" value="1"/>
</dbReference>
<gene>
    <name evidence="9" type="primary">PDHE1_1</name>
    <name evidence="9" type="ORF">QBZ16_004170</name>
</gene>
<dbReference type="Gene3D" id="3.40.50.970">
    <property type="match status" value="1"/>
</dbReference>
<dbReference type="InterPro" id="IPR029061">
    <property type="entry name" value="THDP-binding"/>
</dbReference>
<evidence type="ECO:0000256" key="5">
    <source>
        <dbReference type="ARBA" id="ARBA00025211"/>
    </source>
</evidence>
<keyword evidence="9" id="KW-0670">Pyruvate</keyword>
<dbReference type="SUPFAM" id="SSF52922">
    <property type="entry name" value="TK C-terminal domain-like"/>
    <property type="match status" value="1"/>
</dbReference>
<feature type="compositionally biased region" description="Polar residues" evidence="7">
    <location>
        <begin position="1"/>
        <end position="13"/>
    </location>
</feature>
<dbReference type="EC" id="1.2.4.1" evidence="2"/>
<keyword evidence="10" id="KW-1185">Reference proteome</keyword>
<evidence type="ECO:0000256" key="7">
    <source>
        <dbReference type="SAM" id="MobiDB-lite"/>
    </source>
</evidence>
<comment type="catalytic activity">
    <reaction evidence="6">
        <text>N(6)-[(R)-lipoyl]-L-lysyl-[protein] + pyruvate + H(+) = N(6)-[(R)-S(8)-acetyldihydrolipoyl]-L-lysyl-[protein] + CO2</text>
        <dbReference type="Rhea" id="RHEA:19189"/>
        <dbReference type="Rhea" id="RHEA-COMP:10474"/>
        <dbReference type="Rhea" id="RHEA-COMP:10478"/>
        <dbReference type="ChEBI" id="CHEBI:15361"/>
        <dbReference type="ChEBI" id="CHEBI:15378"/>
        <dbReference type="ChEBI" id="CHEBI:16526"/>
        <dbReference type="ChEBI" id="CHEBI:83099"/>
        <dbReference type="ChEBI" id="CHEBI:83111"/>
        <dbReference type="EC" id="1.2.4.1"/>
    </reaction>
</comment>
<evidence type="ECO:0000259" key="8">
    <source>
        <dbReference type="SMART" id="SM00861"/>
    </source>
</evidence>
<evidence type="ECO:0000256" key="2">
    <source>
        <dbReference type="ARBA" id="ARBA00012281"/>
    </source>
</evidence>
<comment type="function">
    <text evidence="5">The pyruvate dehydrogenase complex catalyzes the overall conversion of pyruvate to acetyl-CoA and CO(2). It contains multiple copies of three enzymatic components: pyruvate dehydrogenase (E1), dihydrolipoamide acetyltransferase (E2) and lipoamide dehydrogenase (E3).</text>
</comment>